<organism evidence="4 5">
    <name type="scientific">bacterium (Candidatus Ratteibacteria) CG23_combo_of_CG06-09_8_20_14_all_48_7</name>
    <dbReference type="NCBI Taxonomy" id="2014292"/>
    <lineage>
        <taxon>Bacteria</taxon>
        <taxon>Candidatus Ratteibacteria</taxon>
    </lineage>
</organism>
<feature type="domain" description="Elongation factor P C-terminal" evidence="2">
    <location>
        <begin position="61"/>
        <end position="116"/>
    </location>
</feature>
<dbReference type="Proteomes" id="UP000230392">
    <property type="component" value="Unassembled WGS sequence"/>
</dbReference>
<dbReference type="PANTHER" id="PTHR30053:SF12">
    <property type="entry name" value="ELONGATION FACTOR P (EF-P) FAMILY PROTEIN"/>
    <property type="match status" value="1"/>
</dbReference>
<dbReference type="InterPro" id="IPR020599">
    <property type="entry name" value="Transl_elong_fac_P/YeiP"/>
</dbReference>
<evidence type="ECO:0000259" key="2">
    <source>
        <dbReference type="SMART" id="SM00841"/>
    </source>
</evidence>
<evidence type="ECO:0000313" key="4">
    <source>
        <dbReference type="EMBL" id="PIP16734.1"/>
    </source>
</evidence>
<reference evidence="4 5" key="1">
    <citation type="submission" date="2017-09" db="EMBL/GenBank/DDBJ databases">
        <title>Depth-based differentiation of microbial function through sediment-hosted aquifers and enrichment of novel symbionts in the deep terrestrial subsurface.</title>
        <authorList>
            <person name="Probst A.J."/>
            <person name="Ladd B."/>
            <person name="Jarett J.K."/>
            <person name="Geller-Mcgrath D.E."/>
            <person name="Sieber C.M."/>
            <person name="Emerson J.B."/>
            <person name="Anantharaman K."/>
            <person name="Thomas B.C."/>
            <person name="Malmstrom R."/>
            <person name="Stieglmeier M."/>
            <person name="Klingl A."/>
            <person name="Woyke T."/>
            <person name="Ryan C.M."/>
            <person name="Banfield J.F."/>
        </authorList>
    </citation>
    <scope>NUCLEOTIDE SEQUENCE [LARGE SCALE GENOMIC DNA]</scope>
    <source>
        <strain evidence="4">CG23_combo_of_CG06-09_8_20_14_all_48_7</strain>
    </source>
</reference>
<proteinExistence type="inferred from homology"/>
<dbReference type="GO" id="GO:0003746">
    <property type="term" value="F:translation elongation factor activity"/>
    <property type="evidence" value="ECO:0007669"/>
    <property type="project" value="UniProtKB-KW"/>
</dbReference>
<dbReference type="PROSITE" id="PS01275">
    <property type="entry name" value="EFP"/>
    <property type="match status" value="1"/>
</dbReference>
<dbReference type="AlphaFoldDB" id="A0A2G9YBZ5"/>
<gene>
    <name evidence="4" type="ORF">COX46_00400</name>
</gene>
<accession>A0A2G9YBZ5</accession>
<evidence type="ECO:0000313" key="5">
    <source>
        <dbReference type="Proteomes" id="UP000230392"/>
    </source>
</evidence>
<dbReference type="InterPro" id="IPR012340">
    <property type="entry name" value="NA-bd_OB-fold"/>
</dbReference>
<feature type="non-terminal residue" evidence="4">
    <location>
        <position position="1"/>
    </location>
</feature>
<keyword evidence="4" id="KW-0648">Protein biosynthesis</keyword>
<dbReference type="SUPFAM" id="SSF50249">
    <property type="entry name" value="Nucleic acid-binding proteins"/>
    <property type="match status" value="2"/>
</dbReference>
<comment type="similarity">
    <text evidence="1">Belongs to the elongation factor P family.</text>
</comment>
<dbReference type="InterPro" id="IPR001059">
    <property type="entry name" value="Transl_elong_P/YeiP_cen"/>
</dbReference>
<dbReference type="Pfam" id="PF01132">
    <property type="entry name" value="EFP"/>
    <property type="match status" value="1"/>
</dbReference>
<dbReference type="Pfam" id="PF09285">
    <property type="entry name" value="Elong-fact-P_C"/>
    <property type="match status" value="1"/>
</dbReference>
<feature type="domain" description="Translation elongation factor P/YeiP central" evidence="3">
    <location>
        <begin position="1"/>
        <end position="53"/>
    </location>
</feature>
<comment type="caution">
    <text evidence="4">The sequence shown here is derived from an EMBL/GenBank/DDBJ whole genome shotgun (WGS) entry which is preliminary data.</text>
</comment>
<evidence type="ECO:0000259" key="3">
    <source>
        <dbReference type="SMART" id="SM01185"/>
    </source>
</evidence>
<dbReference type="InterPro" id="IPR013852">
    <property type="entry name" value="Transl_elong_P/YeiP_CS"/>
</dbReference>
<dbReference type="InterPro" id="IPR015365">
    <property type="entry name" value="Elong-fact-P_C"/>
</dbReference>
<dbReference type="SMART" id="SM00841">
    <property type="entry name" value="Elong-fact-P_C"/>
    <property type="match status" value="1"/>
</dbReference>
<dbReference type="CDD" id="cd05794">
    <property type="entry name" value="S1_EF-P_repeat_2"/>
    <property type="match status" value="1"/>
</dbReference>
<protein>
    <submittedName>
        <fullName evidence="4">Elongation factor P</fullName>
    </submittedName>
</protein>
<dbReference type="GO" id="GO:0005829">
    <property type="term" value="C:cytosol"/>
    <property type="evidence" value="ECO:0007669"/>
    <property type="project" value="UniProtKB-ARBA"/>
</dbReference>
<dbReference type="FunFam" id="2.40.50.140:FF:000004">
    <property type="entry name" value="Elongation factor P"/>
    <property type="match status" value="1"/>
</dbReference>
<sequence>KGRYLYRDGESTYFLNEETMDEVQFSLTAIEDKMVFLREGDEVRIKKADDEAIGVNVPDFVDLKVTQTVPGVRGDTVQSTRKPATLETGAVVMVPLFVNEGDTVRVDTRTKEYVTRV</sequence>
<dbReference type="EMBL" id="PCRF01000019">
    <property type="protein sequence ID" value="PIP16734.1"/>
    <property type="molecule type" value="Genomic_DNA"/>
</dbReference>
<keyword evidence="4" id="KW-0251">Elongation factor</keyword>
<dbReference type="SMART" id="SM01185">
    <property type="entry name" value="EFP"/>
    <property type="match status" value="1"/>
</dbReference>
<dbReference type="PANTHER" id="PTHR30053">
    <property type="entry name" value="ELONGATION FACTOR P"/>
    <property type="match status" value="1"/>
</dbReference>
<dbReference type="GO" id="GO:0043043">
    <property type="term" value="P:peptide biosynthetic process"/>
    <property type="evidence" value="ECO:0007669"/>
    <property type="project" value="InterPro"/>
</dbReference>
<evidence type="ECO:0000256" key="1">
    <source>
        <dbReference type="ARBA" id="ARBA00009479"/>
    </source>
</evidence>
<dbReference type="Gene3D" id="2.40.50.140">
    <property type="entry name" value="Nucleic acid-binding proteins"/>
    <property type="match status" value="2"/>
</dbReference>
<name>A0A2G9YBZ5_9BACT</name>